<dbReference type="SUPFAM" id="SSF48452">
    <property type="entry name" value="TPR-like"/>
    <property type="match status" value="1"/>
</dbReference>
<evidence type="ECO:0000313" key="9">
    <source>
        <dbReference type="Proteomes" id="UP001310022"/>
    </source>
</evidence>
<name>A0AAN5AIR1_9BACT</name>
<gene>
    <name evidence="8" type="ORF">PEDI_06960</name>
</gene>
<dbReference type="Proteomes" id="UP001310022">
    <property type="component" value="Unassembled WGS sequence"/>
</dbReference>
<dbReference type="AlphaFoldDB" id="A0AAN5AIR1"/>
<dbReference type="Gene3D" id="2.120.10.30">
    <property type="entry name" value="TolB, C-terminal domain"/>
    <property type="match status" value="1"/>
</dbReference>
<dbReference type="PROSITE" id="PS51123">
    <property type="entry name" value="OMPA_2"/>
    <property type="match status" value="1"/>
</dbReference>
<evidence type="ECO:0000256" key="5">
    <source>
        <dbReference type="PROSITE-ProRule" id="PRU00473"/>
    </source>
</evidence>
<dbReference type="InterPro" id="IPR006665">
    <property type="entry name" value="OmpA-like"/>
</dbReference>
<dbReference type="InterPro" id="IPR006664">
    <property type="entry name" value="OMP_bac"/>
</dbReference>
<evidence type="ECO:0000256" key="1">
    <source>
        <dbReference type="ARBA" id="ARBA00004442"/>
    </source>
</evidence>
<sequence length="690" mass="78615">MNFKKYRFLLGVSLLLGFSSAFAQTVDPNKETARQLLEMAEEINKSTAVKTQARDIYVQVVDFDPENQRALFMAGKLYLETVNKERAVKYLKKLYELNPEYRFDIPFMIGEAYQYAMDFDNALLYYRKYKSKYESKVNYRGQDLVPMDWVDRKIYECENGKKFMVNPSHWTIVNLGENINSDSYDFAPVFNEDETLIIFTSRRQDGNLNENVDKDNFYFEDIFYSRKVNGQWEPAKNIGTSVNTRFHDSNLALSADGQTLFIYRDSNGGDIYYSTYNETEDDWSEPLPVEGRVNTSFSENSISISPDGNTLFFSSDRPGGMGELDIYMATKDDKGVWSRVKNLGETINTPYDDDSPFIDYDGKTLYFSSKGRDGMGGFDIFKTVYDSATSEWSEPVNLGYPINTPDNDIYFVSTADGKRGYYSSVREDGMGYTDIYMVKIPDEFDEQQQLLAGKDIEKAEDAAAPDVMLTSAETEEVVAVIQPVILEVKIVDQGSKAAMESRVNVREANTGMSWRGVRQENGAYRFELKPTETSNFTLSSEKDGYVFKNLKLKLPVANDEEQMVERTLAMSRIQTGQKSILRNVYFDFGSAKLKKESFSELNKLERMLSENPSIKVEISGHTDAVGSAGNNMKLSQKRAEAVMNYLEGKGVDATRITAVGYGEERPLASNDDEEEGRELNRRVEFEIIEK</sequence>
<feature type="repeat" description="TPR" evidence="4">
    <location>
        <begin position="68"/>
        <end position="101"/>
    </location>
</feature>
<feature type="domain" description="OmpA-like" evidence="7">
    <location>
        <begin position="573"/>
        <end position="690"/>
    </location>
</feature>
<dbReference type="Pfam" id="PF00691">
    <property type="entry name" value="OmpA"/>
    <property type="match status" value="1"/>
</dbReference>
<accession>A0AAN5AIR1</accession>
<keyword evidence="9" id="KW-1185">Reference proteome</keyword>
<comment type="subcellular location">
    <subcellularLocation>
        <location evidence="1">Cell outer membrane</location>
    </subcellularLocation>
</comment>
<dbReference type="InterPro" id="IPR019734">
    <property type="entry name" value="TPR_rpt"/>
</dbReference>
<dbReference type="InterPro" id="IPR011990">
    <property type="entry name" value="TPR-like_helical_dom_sf"/>
</dbReference>
<organism evidence="8 9">
    <name type="scientific">Persicobacter diffluens</name>
    <dbReference type="NCBI Taxonomy" id="981"/>
    <lineage>
        <taxon>Bacteria</taxon>
        <taxon>Pseudomonadati</taxon>
        <taxon>Bacteroidota</taxon>
        <taxon>Cytophagia</taxon>
        <taxon>Cytophagales</taxon>
        <taxon>Persicobacteraceae</taxon>
        <taxon>Persicobacter</taxon>
    </lineage>
</organism>
<dbReference type="SUPFAM" id="SSF82171">
    <property type="entry name" value="DPP6 N-terminal domain-like"/>
    <property type="match status" value="2"/>
</dbReference>
<dbReference type="InterPro" id="IPR036737">
    <property type="entry name" value="OmpA-like_sf"/>
</dbReference>
<evidence type="ECO:0000256" key="2">
    <source>
        <dbReference type="ARBA" id="ARBA00023136"/>
    </source>
</evidence>
<dbReference type="PANTHER" id="PTHR30329">
    <property type="entry name" value="STATOR ELEMENT OF FLAGELLAR MOTOR COMPLEX"/>
    <property type="match status" value="1"/>
</dbReference>
<dbReference type="Gene3D" id="1.25.40.10">
    <property type="entry name" value="Tetratricopeptide repeat domain"/>
    <property type="match status" value="1"/>
</dbReference>
<evidence type="ECO:0000313" key="8">
    <source>
        <dbReference type="EMBL" id="GJM60144.1"/>
    </source>
</evidence>
<dbReference type="EMBL" id="BQKE01000001">
    <property type="protein sequence ID" value="GJM60144.1"/>
    <property type="molecule type" value="Genomic_DNA"/>
</dbReference>
<comment type="caution">
    <text evidence="8">The sequence shown here is derived from an EMBL/GenBank/DDBJ whole genome shotgun (WGS) entry which is preliminary data.</text>
</comment>
<keyword evidence="6" id="KW-0732">Signal</keyword>
<dbReference type="InterPro" id="IPR011042">
    <property type="entry name" value="6-blade_b-propeller_TolB-like"/>
</dbReference>
<reference evidence="8 9" key="1">
    <citation type="submission" date="2021-12" db="EMBL/GenBank/DDBJ databases">
        <title>Genome sequencing of bacteria with rrn-lacking chromosome and rrn-plasmid.</title>
        <authorList>
            <person name="Anda M."/>
            <person name="Iwasaki W."/>
        </authorList>
    </citation>
    <scope>NUCLEOTIDE SEQUENCE [LARGE SCALE GENOMIC DNA]</scope>
    <source>
        <strain evidence="8 9">NBRC 15940</strain>
    </source>
</reference>
<dbReference type="SUPFAM" id="SSF103088">
    <property type="entry name" value="OmpA-like"/>
    <property type="match status" value="1"/>
</dbReference>
<dbReference type="InterPro" id="IPR011659">
    <property type="entry name" value="WD40"/>
</dbReference>
<dbReference type="RefSeq" id="WP_338235998.1">
    <property type="nucleotide sequence ID" value="NZ_BQKE01000001.1"/>
</dbReference>
<dbReference type="PRINTS" id="PR01021">
    <property type="entry name" value="OMPADOMAIN"/>
</dbReference>
<dbReference type="PANTHER" id="PTHR30329:SF21">
    <property type="entry name" value="LIPOPROTEIN YIAD-RELATED"/>
    <property type="match status" value="1"/>
</dbReference>
<evidence type="ECO:0000256" key="3">
    <source>
        <dbReference type="ARBA" id="ARBA00023237"/>
    </source>
</evidence>
<keyword evidence="4" id="KW-0802">TPR repeat</keyword>
<dbReference type="PROSITE" id="PS50005">
    <property type="entry name" value="TPR"/>
    <property type="match status" value="1"/>
</dbReference>
<keyword evidence="3" id="KW-0998">Cell outer membrane</keyword>
<proteinExistence type="predicted"/>
<feature type="chain" id="PRO_5043017974" description="OmpA-like domain-containing protein" evidence="6">
    <location>
        <begin position="24"/>
        <end position="690"/>
    </location>
</feature>
<evidence type="ECO:0000256" key="6">
    <source>
        <dbReference type="SAM" id="SignalP"/>
    </source>
</evidence>
<evidence type="ECO:0000259" key="7">
    <source>
        <dbReference type="PROSITE" id="PS51123"/>
    </source>
</evidence>
<protein>
    <recommendedName>
        <fullName evidence="7">OmpA-like domain-containing protein</fullName>
    </recommendedName>
</protein>
<dbReference type="InterPro" id="IPR050330">
    <property type="entry name" value="Bact_OuterMem_StrucFunc"/>
</dbReference>
<dbReference type="CDD" id="cd07185">
    <property type="entry name" value="OmpA_C-like"/>
    <property type="match status" value="1"/>
</dbReference>
<keyword evidence="2 5" id="KW-0472">Membrane</keyword>
<feature type="signal peptide" evidence="6">
    <location>
        <begin position="1"/>
        <end position="23"/>
    </location>
</feature>
<dbReference type="Gene3D" id="3.30.1330.60">
    <property type="entry name" value="OmpA-like domain"/>
    <property type="match status" value="1"/>
</dbReference>
<evidence type="ECO:0000256" key="4">
    <source>
        <dbReference type="PROSITE-ProRule" id="PRU00339"/>
    </source>
</evidence>
<dbReference type="GO" id="GO:0009279">
    <property type="term" value="C:cell outer membrane"/>
    <property type="evidence" value="ECO:0007669"/>
    <property type="project" value="UniProtKB-SubCell"/>
</dbReference>
<dbReference type="Pfam" id="PF07676">
    <property type="entry name" value="PD40"/>
    <property type="match status" value="4"/>
</dbReference>